<keyword evidence="2" id="KW-1185">Reference proteome</keyword>
<gene>
    <name evidence="1" type="ORF">PanWU01x14_148740</name>
</gene>
<accession>A0A2P5CJ74</accession>
<proteinExistence type="predicted"/>
<sequence>MAKMEGYNSNLRNRFGPWQWGRYGFWVGPFGGDCLMREGSGASRASEARETCVLAEVGSHMGLPAHLNLMGYDWDYSISVSNKLAFKVDG</sequence>
<reference evidence="2" key="1">
    <citation type="submission" date="2016-06" db="EMBL/GenBank/DDBJ databases">
        <title>Parallel loss of symbiosis genes in relatives of nitrogen-fixing non-legume Parasponia.</title>
        <authorList>
            <person name="Van Velzen R."/>
            <person name="Holmer R."/>
            <person name="Bu F."/>
            <person name="Rutten L."/>
            <person name="Van Zeijl A."/>
            <person name="Liu W."/>
            <person name="Santuari L."/>
            <person name="Cao Q."/>
            <person name="Sharma T."/>
            <person name="Shen D."/>
            <person name="Roswanjaya Y."/>
            <person name="Wardhani T."/>
            <person name="Kalhor M.S."/>
            <person name="Jansen J."/>
            <person name="Van den Hoogen J."/>
            <person name="Gungor B."/>
            <person name="Hartog M."/>
            <person name="Hontelez J."/>
            <person name="Verver J."/>
            <person name="Yang W.-C."/>
            <person name="Schijlen E."/>
            <person name="Repin R."/>
            <person name="Schilthuizen M."/>
            <person name="Schranz E."/>
            <person name="Heidstra R."/>
            <person name="Miyata K."/>
            <person name="Fedorova E."/>
            <person name="Kohlen W."/>
            <person name="Bisseling T."/>
            <person name="Smit S."/>
            <person name="Geurts R."/>
        </authorList>
    </citation>
    <scope>NUCLEOTIDE SEQUENCE [LARGE SCALE GENOMIC DNA]</scope>
    <source>
        <strain evidence="2">cv. WU1-14</strain>
    </source>
</reference>
<dbReference type="EMBL" id="JXTB01000124">
    <property type="protein sequence ID" value="PON61088.1"/>
    <property type="molecule type" value="Genomic_DNA"/>
</dbReference>
<organism evidence="1 2">
    <name type="scientific">Parasponia andersonii</name>
    <name type="common">Sponia andersonii</name>
    <dbReference type="NCBI Taxonomy" id="3476"/>
    <lineage>
        <taxon>Eukaryota</taxon>
        <taxon>Viridiplantae</taxon>
        <taxon>Streptophyta</taxon>
        <taxon>Embryophyta</taxon>
        <taxon>Tracheophyta</taxon>
        <taxon>Spermatophyta</taxon>
        <taxon>Magnoliopsida</taxon>
        <taxon>eudicotyledons</taxon>
        <taxon>Gunneridae</taxon>
        <taxon>Pentapetalae</taxon>
        <taxon>rosids</taxon>
        <taxon>fabids</taxon>
        <taxon>Rosales</taxon>
        <taxon>Cannabaceae</taxon>
        <taxon>Parasponia</taxon>
    </lineage>
</organism>
<dbReference type="Proteomes" id="UP000237105">
    <property type="component" value="Unassembled WGS sequence"/>
</dbReference>
<dbReference type="AlphaFoldDB" id="A0A2P5CJ74"/>
<evidence type="ECO:0000313" key="1">
    <source>
        <dbReference type="EMBL" id="PON61088.1"/>
    </source>
</evidence>
<comment type="caution">
    <text evidence="1">The sequence shown here is derived from an EMBL/GenBank/DDBJ whole genome shotgun (WGS) entry which is preliminary data.</text>
</comment>
<protein>
    <submittedName>
        <fullName evidence="1">Uncharacterized protein</fullName>
    </submittedName>
</protein>
<evidence type="ECO:0000313" key="2">
    <source>
        <dbReference type="Proteomes" id="UP000237105"/>
    </source>
</evidence>
<name>A0A2P5CJ74_PARAD</name>